<dbReference type="PROSITE" id="PS00105">
    <property type="entry name" value="AA_TRANSFER_CLASS_1"/>
    <property type="match status" value="1"/>
</dbReference>
<dbReference type="InterPro" id="IPR015424">
    <property type="entry name" value="PyrdxlP-dep_Trfase"/>
</dbReference>
<evidence type="ECO:0000256" key="1">
    <source>
        <dbReference type="ARBA" id="ARBA00001933"/>
    </source>
</evidence>
<evidence type="ECO:0000256" key="2">
    <source>
        <dbReference type="ARBA" id="ARBA00022576"/>
    </source>
</evidence>
<dbReference type="InterPro" id="IPR015422">
    <property type="entry name" value="PyrdxlP-dep_Trfase_small"/>
</dbReference>
<keyword evidence="7" id="KW-1185">Reference proteome</keyword>
<proteinExistence type="inferred from homology"/>
<sequence>MLIQLADRMKSFSSSIFTELATYKAAKIKDGAEIIDLSIGSPDLPPPLFVKETISSQATDDSKYGYSLKGTASFHQSVSSFYNRNYNVHIEKESEIVQLMGSQDALVHLPMVLANPGDYILVPDPGYTAYATGIAMAGAVPYYMPLRKQNGFLPDFSSIPEEIAKKASVLILNFPGNPIPVIATEQLLTEAVAFAKKYNIVVIHDFAYSELYYTNQKPISFLSVPGSKDVGIELNSLSKSFNMAGCRVAYALGNAAIVKALHQFKSNLDYGVFYPVQSAACRALNEGEPFSTRLREQYKARAYTLCEGLRSIGWDVETPEAGMFVWAELPAGWSSKAFAFKLMDLANVAVTPGVAFGPSGEGYVRIALVQDVPKLIQAVEQINKSKIFQADILQNQ</sequence>
<protein>
    <recommendedName>
        <fullName evidence="4">Aminotransferase</fullName>
        <ecNumber evidence="4">2.6.1.-</ecNumber>
    </recommendedName>
</protein>
<dbReference type="EMBL" id="JACXSI010000036">
    <property type="protein sequence ID" value="MBD3109537.1"/>
    <property type="molecule type" value="Genomic_DNA"/>
</dbReference>
<evidence type="ECO:0000313" key="7">
    <source>
        <dbReference type="Proteomes" id="UP000602076"/>
    </source>
</evidence>
<dbReference type="InterPro" id="IPR050881">
    <property type="entry name" value="LL-DAP_aminotransferase"/>
</dbReference>
<dbReference type="NCBIfam" id="NF005815">
    <property type="entry name" value="PRK07681.1"/>
    <property type="match status" value="1"/>
</dbReference>
<dbReference type="CDD" id="cd00609">
    <property type="entry name" value="AAT_like"/>
    <property type="match status" value="1"/>
</dbReference>
<dbReference type="GO" id="GO:0030170">
    <property type="term" value="F:pyridoxal phosphate binding"/>
    <property type="evidence" value="ECO:0007669"/>
    <property type="project" value="InterPro"/>
</dbReference>
<dbReference type="InterPro" id="IPR004838">
    <property type="entry name" value="NHTrfase_class1_PyrdxlP-BS"/>
</dbReference>
<comment type="cofactor">
    <cofactor evidence="1 4">
        <name>pyridoxal 5'-phosphate</name>
        <dbReference type="ChEBI" id="CHEBI:597326"/>
    </cofactor>
</comment>
<keyword evidence="3 4" id="KW-0808">Transferase</keyword>
<gene>
    <name evidence="6" type="ORF">IEO70_14405</name>
</gene>
<dbReference type="Pfam" id="PF00155">
    <property type="entry name" value="Aminotran_1_2"/>
    <property type="match status" value="1"/>
</dbReference>
<dbReference type="Gene3D" id="3.40.640.10">
    <property type="entry name" value="Type I PLP-dependent aspartate aminotransferase-like (Major domain)"/>
    <property type="match status" value="1"/>
</dbReference>
<evidence type="ECO:0000313" key="6">
    <source>
        <dbReference type="EMBL" id="MBD3109537.1"/>
    </source>
</evidence>
<evidence type="ECO:0000259" key="5">
    <source>
        <dbReference type="Pfam" id="PF00155"/>
    </source>
</evidence>
<feature type="domain" description="Aminotransferase class I/classII large" evidence="5">
    <location>
        <begin position="33"/>
        <end position="371"/>
    </location>
</feature>
<dbReference type="Gene3D" id="3.90.1150.10">
    <property type="entry name" value="Aspartate Aminotransferase, domain 1"/>
    <property type="match status" value="1"/>
</dbReference>
<keyword evidence="2 4" id="KW-0032">Aminotransferase</keyword>
<evidence type="ECO:0000256" key="3">
    <source>
        <dbReference type="ARBA" id="ARBA00022679"/>
    </source>
</evidence>
<dbReference type="PANTHER" id="PTHR42832">
    <property type="entry name" value="AMINO ACID AMINOTRANSFERASE"/>
    <property type="match status" value="1"/>
</dbReference>
<dbReference type="EC" id="2.6.1.-" evidence="4"/>
<dbReference type="PANTHER" id="PTHR42832:SF3">
    <property type="entry name" value="L-GLUTAMINE--4-(METHYLSULFANYL)-2-OXOBUTANOATE AMINOTRANSFERASE"/>
    <property type="match status" value="1"/>
</dbReference>
<comment type="similarity">
    <text evidence="4">Belongs to the class-I pyridoxal-phosphate-dependent aminotransferase family.</text>
</comment>
<organism evidence="6 7">
    <name type="scientific">Peribacillus faecalis</name>
    <dbReference type="NCBI Taxonomy" id="2772559"/>
    <lineage>
        <taxon>Bacteria</taxon>
        <taxon>Bacillati</taxon>
        <taxon>Bacillota</taxon>
        <taxon>Bacilli</taxon>
        <taxon>Bacillales</taxon>
        <taxon>Bacillaceae</taxon>
        <taxon>Peribacillus</taxon>
    </lineage>
</organism>
<dbReference type="GO" id="GO:0008483">
    <property type="term" value="F:transaminase activity"/>
    <property type="evidence" value="ECO:0007669"/>
    <property type="project" value="UniProtKB-KW"/>
</dbReference>
<dbReference type="AlphaFoldDB" id="A0A927HCE5"/>
<dbReference type="RefSeq" id="WP_190999075.1">
    <property type="nucleotide sequence ID" value="NZ_JACXSI010000036.1"/>
</dbReference>
<name>A0A927HCE5_9BACI</name>
<dbReference type="InterPro" id="IPR004839">
    <property type="entry name" value="Aminotransferase_I/II_large"/>
</dbReference>
<accession>A0A927HCE5</accession>
<comment type="caution">
    <text evidence="6">The sequence shown here is derived from an EMBL/GenBank/DDBJ whole genome shotgun (WGS) entry which is preliminary data.</text>
</comment>
<reference evidence="6" key="1">
    <citation type="submission" date="2020-09" db="EMBL/GenBank/DDBJ databases">
        <title>Bacillus faecalis sp. nov., a moderately halophilic bacterium isolated from cow faeces.</title>
        <authorList>
            <person name="Jiang L."/>
            <person name="Lee J."/>
        </authorList>
    </citation>
    <scope>NUCLEOTIDE SEQUENCE</scope>
    <source>
        <strain evidence="6">AGMB 02131</strain>
    </source>
</reference>
<evidence type="ECO:0000256" key="4">
    <source>
        <dbReference type="RuleBase" id="RU000481"/>
    </source>
</evidence>
<dbReference type="Proteomes" id="UP000602076">
    <property type="component" value="Unassembled WGS sequence"/>
</dbReference>
<dbReference type="InterPro" id="IPR015421">
    <property type="entry name" value="PyrdxlP-dep_Trfase_major"/>
</dbReference>
<dbReference type="SUPFAM" id="SSF53383">
    <property type="entry name" value="PLP-dependent transferases"/>
    <property type="match status" value="1"/>
</dbReference>